<evidence type="ECO:0000256" key="15">
    <source>
        <dbReference type="ARBA" id="ARBA00023328"/>
    </source>
</evidence>
<proteinExistence type="inferred from homology"/>
<keyword evidence="14" id="KW-0131">Cell cycle</keyword>
<protein>
    <recommendedName>
        <fullName evidence="16">DASH complex subunit DAD3</fullName>
    </recommendedName>
    <alternativeName>
        <fullName evidence="17">Outer kinetochore protein DAD3</fullName>
    </alternativeName>
</protein>
<dbReference type="RefSeq" id="XP_025357770.1">
    <property type="nucleotide sequence ID" value="XM_025497150.1"/>
</dbReference>
<keyword evidence="5" id="KW-0158">Chromosome</keyword>
<keyword evidence="11" id="KW-0995">Kinetochore</keyword>
<keyword evidence="6" id="KW-0963">Cytoplasm</keyword>
<evidence type="ECO:0000256" key="16">
    <source>
        <dbReference type="ARBA" id="ARBA00044179"/>
    </source>
</evidence>
<keyword evidence="15" id="KW-0137">Centromere</keyword>
<accession>A0A316VK91</accession>
<dbReference type="Proteomes" id="UP000245771">
    <property type="component" value="Unassembled WGS sequence"/>
</dbReference>
<dbReference type="AlphaFoldDB" id="A0A316VK91"/>
<keyword evidence="10" id="KW-0159">Chromosome partition</keyword>
<dbReference type="PANTHER" id="PTHR28017:SF1">
    <property type="entry name" value="DASH COMPLEX SUBUNIT DAD3"/>
    <property type="match status" value="1"/>
</dbReference>
<evidence type="ECO:0000256" key="12">
    <source>
        <dbReference type="ARBA" id="ARBA00023212"/>
    </source>
</evidence>
<keyword evidence="13" id="KW-0539">Nucleus</keyword>
<reference evidence="18 19" key="1">
    <citation type="journal article" date="2018" name="Mol. Biol. Evol.">
        <title>Broad Genomic Sampling Reveals a Smut Pathogenic Ancestry of the Fungal Clade Ustilaginomycotina.</title>
        <authorList>
            <person name="Kijpornyongpan T."/>
            <person name="Mondo S.J."/>
            <person name="Barry K."/>
            <person name="Sandor L."/>
            <person name="Lee J."/>
            <person name="Lipzen A."/>
            <person name="Pangilinan J."/>
            <person name="LaButti K."/>
            <person name="Hainaut M."/>
            <person name="Henrissat B."/>
            <person name="Grigoriev I.V."/>
            <person name="Spatafora J.W."/>
            <person name="Aime M.C."/>
        </authorList>
    </citation>
    <scope>NUCLEOTIDE SEQUENCE [LARGE SCALE GENOMIC DNA]</scope>
    <source>
        <strain evidence="18 19">MCA 3882</strain>
    </source>
</reference>
<evidence type="ECO:0000256" key="9">
    <source>
        <dbReference type="ARBA" id="ARBA00022776"/>
    </source>
</evidence>
<dbReference type="FunCoup" id="A0A316VK91">
    <property type="interactions" value="2"/>
</dbReference>
<dbReference type="STRING" id="1280837.A0A316VK91"/>
<evidence type="ECO:0000256" key="5">
    <source>
        <dbReference type="ARBA" id="ARBA00022454"/>
    </source>
</evidence>
<evidence type="ECO:0000256" key="4">
    <source>
        <dbReference type="ARBA" id="ARBA00006277"/>
    </source>
</evidence>
<evidence type="ECO:0000256" key="13">
    <source>
        <dbReference type="ARBA" id="ARBA00023242"/>
    </source>
</evidence>
<dbReference type="GO" id="GO:0051301">
    <property type="term" value="P:cell division"/>
    <property type="evidence" value="ECO:0007669"/>
    <property type="project" value="UniProtKB-KW"/>
</dbReference>
<keyword evidence="8" id="KW-0493">Microtubule</keyword>
<evidence type="ECO:0000256" key="2">
    <source>
        <dbReference type="ARBA" id="ARBA00004186"/>
    </source>
</evidence>
<evidence type="ECO:0000313" key="19">
    <source>
        <dbReference type="Proteomes" id="UP000245771"/>
    </source>
</evidence>
<name>A0A316VK91_9BASI</name>
<evidence type="ECO:0000256" key="6">
    <source>
        <dbReference type="ARBA" id="ARBA00022490"/>
    </source>
</evidence>
<dbReference type="EMBL" id="KZ819602">
    <property type="protein sequence ID" value="PWN37468.1"/>
    <property type="molecule type" value="Genomic_DNA"/>
</dbReference>
<evidence type="ECO:0000313" key="18">
    <source>
        <dbReference type="EMBL" id="PWN37468.1"/>
    </source>
</evidence>
<evidence type="ECO:0000256" key="1">
    <source>
        <dbReference type="ARBA" id="ARBA00004123"/>
    </source>
</evidence>
<dbReference type="GO" id="GO:0005874">
    <property type="term" value="C:microtubule"/>
    <property type="evidence" value="ECO:0007669"/>
    <property type="project" value="UniProtKB-KW"/>
</dbReference>
<comment type="similarity">
    <text evidence="4">Belongs to the DASH complex DAD3 family.</text>
</comment>
<sequence>MNENPYSGHRLLSEKEQEVLGEYARLAGTIRRIVDLSNSLSSSEKHEHLLRDLRILERKMGLVLTLFKASVWSLIQTHQDELEEEQHQTIV</sequence>
<keyword evidence="19" id="KW-1185">Reference proteome</keyword>
<dbReference type="Pfam" id="PF08656">
    <property type="entry name" value="DASH_Dad3"/>
    <property type="match status" value="1"/>
</dbReference>
<evidence type="ECO:0000256" key="8">
    <source>
        <dbReference type="ARBA" id="ARBA00022701"/>
    </source>
</evidence>
<evidence type="ECO:0000256" key="7">
    <source>
        <dbReference type="ARBA" id="ARBA00022618"/>
    </source>
</evidence>
<dbReference type="GO" id="GO:0042729">
    <property type="term" value="C:DASH complex"/>
    <property type="evidence" value="ECO:0007669"/>
    <property type="project" value="InterPro"/>
</dbReference>
<dbReference type="InterPro" id="IPR013965">
    <property type="entry name" value="DASH_Dad3"/>
</dbReference>
<evidence type="ECO:0000256" key="17">
    <source>
        <dbReference type="ARBA" id="ARBA00044305"/>
    </source>
</evidence>
<dbReference type="GeneID" id="37018931"/>
<dbReference type="GO" id="GO:0072686">
    <property type="term" value="C:mitotic spindle"/>
    <property type="evidence" value="ECO:0007669"/>
    <property type="project" value="InterPro"/>
</dbReference>
<dbReference type="OrthoDB" id="2443965at2759"/>
<dbReference type="GO" id="GO:0008608">
    <property type="term" value="P:attachment of spindle microtubules to kinetochore"/>
    <property type="evidence" value="ECO:0007669"/>
    <property type="project" value="InterPro"/>
</dbReference>
<evidence type="ECO:0000256" key="10">
    <source>
        <dbReference type="ARBA" id="ARBA00022829"/>
    </source>
</evidence>
<evidence type="ECO:0000256" key="14">
    <source>
        <dbReference type="ARBA" id="ARBA00023306"/>
    </source>
</evidence>
<dbReference type="PANTHER" id="PTHR28017">
    <property type="entry name" value="DASH COMPLEX SUBUNIT DAD3"/>
    <property type="match status" value="1"/>
</dbReference>
<dbReference type="GO" id="GO:0051010">
    <property type="term" value="F:microtubule plus-end binding"/>
    <property type="evidence" value="ECO:0007669"/>
    <property type="project" value="TreeGrafter"/>
</dbReference>
<organism evidence="18 19">
    <name type="scientific">Meira miltonrushii</name>
    <dbReference type="NCBI Taxonomy" id="1280837"/>
    <lineage>
        <taxon>Eukaryota</taxon>
        <taxon>Fungi</taxon>
        <taxon>Dikarya</taxon>
        <taxon>Basidiomycota</taxon>
        <taxon>Ustilaginomycotina</taxon>
        <taxon>Exobasidiomycetes</taxon>
        <taxon>Exobasidiales</taxon>
        <taxon>Brachybasidiaceae</taxon>
        <taxon>Meira</taxon>
    </lineage>
</organism>
<comment type="subcellular location">
    <subcellularLocation>
        <location evidence="3">Chromosome</location>
        <location evidence="3">Centromere</location>
        <location evidence="3">Kinetochore</location>
    </subcellularLocation>
    <subcellularLocation>
        <location evidence="2">Cytoplasm</location>
        <location evidence="2">Cytoskeleton</location>
        <location evidence="2">Spindle</location>
    </subcellularLocation>
    <subcellularLocation>
        <location evidence="1">Nucleus</location>
    </subcellularLocation>
</comment>
<evidence type="ECO:0000256" key="11">
    <source>
        <dbReference type="ARBA" id="ARBA00022838"/>
    </source>
</evidence>
<gene>
    <name evidence="18" type="ORF">FA14DRAFT_141763</name>
</gene>
<dbReference type="InParanoid" id="A0A316VK91"/>
<evidence type="ECO:0000256" key="3">
    <source>
        <dbReference type="ARBA" id="ARBA00004629"/>
    </source>
</evidence>
<keyword evidence="7" id="KW-0132">Cell division</keyword>
<keyword evidence="12" id="KW-0206">Cytoskeleton</keyword>
<keyword evidence="9" id="KW-0498">Mitosis</keyword>